<dbReference type="EMBL" id="JADNYJ010000143">
    <property type="protein sequence ID" value="KAF8880099.1"/>
    <property type="molecule type" value="Genomic_DNA"/>
</dbReference>
<dbReference type="SUPFAM" id="SSF52047">
    <property type="entry name" value="RNI-like"/>
    <property type="match status" value="1"/>
</dbReference>
<dbReference type="AlphaFoldDB" id="A0A9P5NEG3"/>
<comment type="caution">
    <text evidence="1">The sequence shown here is derived from an EMBL/GenBank/DDBJ whole genome shotgun (WGS) entry which is preliminary data.</text>
</comment>
<dbReference type="Proteomes" id="UP000724874">
    <property type="component" value="Unassembled WGS sequence"/>
</dbReference>
<evidence type="ECO:0000313" key="2">
    <source>
        <dbReference type="Proteomes" id="UP000724874"/>
    </source>
</evidence>
<reference evidence="1" key="1">
    <citation type="submission" date="2020-11" db="EMBL/GenBank/DDBJ databases">
        <authorList>
            <consortium name="DOE Joint Genome Institute"/>
            <person name="Ahrendt S."/>
            <person name="Riley R."/>
            <person name="Andreopoulos W."/>
            <person name="LaButti K."/>
            <person name="Pangilinan J."/>
            <person name="Ruiz-duenas F.J."/>
            <person name="Barrasa J.M."/>
            <person name="Sanchez-Garcia M."/>
            <person name="Camarero S."/>
            <person name="Miyauchi S."/>
            <person name="Serrano A."/>
            <person name="Linde D."/>
            <person name="Babiker R."/>
            <person name="Drula E."/>
            <person name="Ayuso-Fernandez I."/>
            <person name="Pacheco R."/>
            <person name="Padilla G."/>
            <person name="Ferreira P."/>
            <person name="Barriuso J."/>
            <person name="Kellner H."/>
            <person name="Castanera R."/>
            <person name="Alfaro M."/>
            <person name="Ramirez L."/>
            <person name="Pisabarro A.G."/>
            <person name="Kuo A."/>
            <person name="Tritt A."/>
            <person name="Lipzen A."/>
            <person name="He G."/>
            <person name="Yan M."/>
            <person name="Ng V."/>
            <person name="Cullen D."/>
            <person name="Martin F."/>
            <person name="Rosso M.-N."/>
            <person name="Henrissat B."/>
            <person name="Hibbett D."/>
            <person name="Martinez A.T."/>
            <person name="Grigoriev I.V."/>
        </authorList>
    </citation>
    <scope>NUCLEOTIDE SEQUENCE</scope>
    <source>
        <strain evidence="1">AH 44721</strain>
    </source>
</reference>
<evidence type="ECO:0000313" key="1">
    <source>
        <dbReference type="EMBL" id="KAF8880099.1"/>
    </source>
</evidence>
<protein>
    <recommendedName>
        <fullName evidence="3">F-box domain-containing protein</fullName>
    </recommendedName>
</protein>
<keyword evidence="2" id="KW-1185">Reference proteome</keyword>
<proteinExistence type="predicted"/>
<dbReference type="PANTHER" id="PTHR42057:SF2">
    <property type="entry name" value="F-BOX DOMAIN PROTEIN (AFU_ORTHOLOGUE AFUA_4G00200)-RELATED"/>
    <property type="match status" value="1"/>
</dbReference>
<accession>A0A9P5NEG3</accession>
<organism evidence="1 2">
    <name type="scientific">Gymnopilus junonius</name>
    <name type="common">Spectacular rustgill mushroom</name>
    <name type="synonym">Gymnopilus spectabilis subsp. junonius</name>
    <dbReference type="NCBI Taxonomy" id="109634"/>
    <lineage>
        <taxon>Eukaryota</taxon>
        <taxon>Fungi</taxon>
        <taxon>Dikarya</taxon>
        <taxon>Basidiomycota</taxon>
        <taxon>Agaricomycotina</taxon>
        <taxon>Agaricomycetes</taxon>
        <taxon>Agaricomycetidae</taxon>
        <taxon>Agaricales</taxon>
        <taxon>Agaricineae</taxon>
        <taxon>Hymenogastraceae</taxon>
        <taxon>Gymnopilus</taxon>
    </lineage>
</organism>
<gene>
    <name evidence="1" type="ORF">CPB84DRAFT_1965847</name>
</gene>
<dbReference type="PANTHER" id="PTHR42057">
    <property type="entry name" value="F-BOX DOMAIN PROTEIN (AFU_ORTHOLOGUE AFUA_4G00200)"/>
    <property type="match status" value="1"/>
</dbReference>
<name>A0A9P5NEG3_GYMJU</name>
<sequence length="391" mass="44921">MSVTLFPTELKSAILDYLLEDKSQLLHCRLISKDFEILATPCALRTLNISRKKGCSAAFSSLPSDSSIFIHVKEINFRALEKKHDGLEADCIEETFSMFAHLANFPSLHTLRLYFPSEYEEGMYELYGEDMSPVRILQIQIFKTLAGLTFDRSFSLSELEIHGLLALPNEGLHISRLRSLLEPLSSLHISLVTNDGEDFEMAGEDYTAFWDVDLTQLLAMTRNLTKLTVISNTNSVGFFNKNWDTLDLPKLEYLRLKNFVFTNIAYYQQRFPWSGGGVEEFMLRHGRTIKDVDLSSCWVEIHDEDLHPRSWAMIWKNFEKGLTRLESFKFEPMPGRIRPSDFWPRFNGYVAFVIESGYVNFFDEDPVDVALDGAAFESLQRTIEGRNGLQV</sequence>
<evidence type="ECO:0008006" key="3">
    <source>
        <dbReference type="Google" id="ProtNLM"/>
    </source>
</evidence>
<dbReference type="OrthoDB" id="3030848at2759"/>